<dbReference type="PANTHER" id="PTHR30572">
    <property type="entry name" value="MEMBRANE COMPONENT OF TRANSPORTER-RELATED"/>
    <property type="match status" value="1"/>
</dbReference>
<dbReference type="InterPro" id="IPR003838">
    <property type="entry name" value="ABC3_permease_C"/>
</dbReference>
<dbReference type="Pfam" id="PF02687">
    <property type="entry name" value="FtsX"/>
    <property type="match status" value="1"/>
</dbReference>
<proteinExistence type="inferred from homology"/>
<comment type="similarity">
    <text evidence="6">Belongs to the ABC-4 integral membrane protein family.</text>
</comment>
<sequence length="391" mass="42812">MILKAYVREAWRSLIATKQRTLLALIGISIGIGAVISMVAIGQMVSNEALRQFRSLGSNLITLSLYDISTQQLTFRSTRHTAELDQRLNCVELSAPLSTQGVTLDKGVNGTLASVSSEFFTLTKAKLAAGRQLSHFDGAKPYVVIGAHVAELLGLSTATKALIGQRIKVEQHHFTVIGVLTESPDINTLNLATNTSIFTTQDYIKKRDNQASFNHALLKVGEKFDTEVCERQMHQHFYILNDRILVNTVTAKQLLEQMREQTELLDIMLAMIAGISLLLGGVGIMNIMLMSVTERKQEIGIRRAMGAKKRDIRSQFLIESICLCAIGGVMGVLIGIGASYAAASLYHWVYLIPIYPIAMGSCVSILTGIFFGFIPANHAAKLDPIDALQCD</sequence>
<dbReference type="EMBL" id="AUSV01000134">
    <property type="protein sequence ID" value="ESP90614.1"/>
    <property type="molecule type" value="Genomic_DNA"/>
</dbReference>
<evidence type="ECO:0000313" key="11">
    <source>
        <dbReference type="Proteomes" id="UP000017820"/>
    </source>
</evidence>
<keyword evidence="3 7" id="KW-0812">Transmembrane</keyword>
<dbReference type="RefSeq" id="WP_023401971.1">
    <property type="nucleotide sequence ID" value="NZ_AUSV01000134.1"/>
</dbReference>
<evidence type="ECO:0000256" key="6">
    <source>
        <dbReference type="ARBA" id="ARBA00038076"/>
    </source>
</evidence>
<protein>
    <submittedName>
        <fullName evidence="10">ABC-type antimicrobial peptide transport system, permease component</fullName>
    </submittedName>
</protein>
<dbReference type="PATRIC" id="fig|1353533.3.peg.5147"/>
<gene>
    <name evidence="10" type="ORF">PL2TA16_01718</name>
</gene>
<accession>V4HRR3</accession>
<dbReference type="AlphaFoldDB" id="V4HRR3"/>
<dbReference type="GO" id="GO:0005886">
    <property type="term" value="C:plasma membrane"/>
    <property type="evidence" value="ECO:0007669"/>
    <property type="project" value="UniProtKB-SubCell"/>
</dbReference>
<feature type="domain" description="ABC3 transporter permease C-terminal" evidence="8">
    <location>
        <begin position="271"/>
        <end position="384"/>
    </location>
</feature>
<evidence type="ECO:0000256" key="1">
    <source>
        <dbReference type="ARBA" id="ARBA00004651"/>
    </source>
</evidence>
<organism evidence="10 11">
    <name type="scientific">Pseudoalteromonas luteoviolacea (strain 2ta16)</name>
    <dbReference type="NCBI Taxonomy" id="1353533"/>
    <lineage>
        <taxon>Bacteria</taxon>
        <taxon>Pseudomonadati</taxon>
        <taxon>Pseudomonadota</taxon>
        <taxon>Gammaproteobacteria</taxon>
        <taxon>Alteromonadales</taxon>
        <taxon>Pseudoalteromonadaceae</taxon>
        <taxon>Pseudoalteromonas</taxon>
    </lineage>
</organism>
<evidence type="ECO:0000256" key="7">
    <source>
        <dbReference type="SAM" id="Phobius"/>
    </source>
</evidence>
<feature type="transmembrane region" description="Helical" evidence="7">
    <location>
        <begin position="348"/>
        <end position="374"/>
    </location>
</feature>
<evidence type="ECO:0000256" key="5">
    <source>
        <dbReference type="ARBA" id="ARBA00023136"/>
    </source>
</evidence>
<comment type="caution">
    <text evidence="10">The sequence shown here is derived from an EMBL/GenBank/DDBJ whole genome shotgun (WGS) entry which is preliminary data.</text>
</comment>
<evidence type="ECO:0000259" key="9">
    <source>
        <dbReference type="Pfam" id="PF12704"/>
    </source>
</evidence>
<evidence type="ECO:0000256" key="3">
    <source>
        <dbReference type="ARBA" id="ARBA00022692"/>
    </source>
</evidence>
<feature type="domain" description="MacB-like periplasmic core" evidence="9">
    <location>
        <begin position="21"/>
        <end position="205"/>
    </location>
</feature>
<dbReference type="Pfam" id="PF12704">
    <property type="entry name" value="MacB_PCD"/>
    <property type="match status" value="1"/>
</dbReference>
<dbReference type="GO" id="GO:0022857">
    <property type="term" value="F:transmembrane transporter activity"/>
    <property type="evidence" value="ECO:0007669"/>
    <property type="project" value="TreeGrafter"/>
</dbReference>
<dbReference type="Proteomes" id="UP000017820">
    <property type="component" value="Unassembled WGS sequence"/>
</dbReference>
<feature type="transmembrane region" description="Helical" evidence="7">
    <location>
        <begin position="21"/>
        <end position="45"/>
    </location>
</feature>
<evidence type="ECO:0000256" key="4">
    <source>
        <dbReference type="ARBA" id="ARBA00022989"/>
    </source>
</evidence>
<name>V4HRR3_PSEL2</name>
<dbReference type="InterPro" id="IPR025857">
    <property type="entry name" value="MacB_PCD"/>
</dbReference>
<dbReference type="PANTHER" id="PTHR30572:SF4">
    <property type="entry name" value="ABC TRANSPORTER PERMEASE YTRF"/>
    <property type="match status" value="1"/>
</dbReference>
<feature type="transmembrane region" description="Helical" evidence="7">
    <location>
        <begin position="267"/>
        <end position="289"/>
    </location>
</feature>
<keyword evidence="2" id="KW-1003">Cell membrane</keyword>
<dbReference type="InterPro" id="IPR050250">
    <property type="entry name" value="Macrolide_Exporter_MacB"/>
</dbReference>
<evidence type="ECO:0000259" key="8">
    <source>
        <dbReference type="Pfam" id="PF02687"/>
    </source>
</evidence>
<evidence type="ECO:0000313" key="10">
    <source>
        <dbReference type="EMBL" id="ESP90614.1"/>
    </source>
</evidence>
<keyword evidence="5 7" id="KW-0472">Membrane</keyword>
<comment type="subcellular location">
    <subcellularLocation>
        <location evidence="1">Cell membrane</location>
        <topology evidence="1">Multi-pass membrane protein</topology>
    </subcellularLocation>
</comment>
<evidence type="ECO:0000256" key="2">
    <source>
        <dbReference type="ARBA" id="ARBA00022475"/>
    </source>
</evidence>
<feature type="transmembrane region" description="Helical" evidence="7">
    <location>
        <begin position="316"/>
        <end position="342"/>
    </location>
</feature>
<reference evidence="10 11" key="1">
    <citation type="submission" date="2013-07" db="EMBL/GenBank/DDBJ databases">
        <title>Draft genome sequence of Pseudoalteromonas luteoviolacea 2ta16.</title>
        <authorList>
            <person name="Allen E.E."/>
            <person name="Azam F."/>
            <person name="Podell S."/>
        </authorList>
    </citation>
    <scope>NUCLEOTIDE SEQUENCE [LARGE SCALE GENOMIC DNA]</scope>
    <source>
        <strain evidence="10 11">2ta16</strain>
    </source>
</reference>
<keyword evidence="4 7" id="KW-1133">Transmembrane helix</keyword>